<feature type="domain" description="Arabinosidase BT-3657-like N-terminal" evidence="1">
    <location>
        <begin position="22"/>
        <end position="113"/>
    </location>
</feature>
<dbReference type="SUPFAM" id="SSF75005">
    <property type="entry name" value="Arabinanase/levansucrase/invertase"/>
    <property type="match status" value="1"/>
</dbReference>
<protein>
    <submittedName>
        <fullName evidence="2">Glycoside hydrolase family 43 protein</fullName>
    </submittedName>
</protein>
<dbReference type="EMBL" id="CP120682">
    <property type="protein sequence ID" value="WKN34756.1"/>
    <property type="molecule type" value="Genomic_DNA"/>
</dbReference>
<dbReference type="AlphaFoldDB" id="A0AA49GM60"/>
<sequence>MNILLYILVFLPFTVFASPPESDSVYLFSYFKGNGEDGLHLAYSEDGLTWTALKNDGSFLQPQVGEDKLMRDPCIITGPDGEFHMVWTVSWHEKGIGYAHSSDLVHWSEQQYIPVMEHEPDAKNCWAPEIYYDEPTEQYLIFWATTIPGRFPKTDNQSSEGPPAPGNNHRMYYTTTKDFETFSDTQLFYERGFNVIDATLIENKGQYVMFLKDESNNPFPAQKNIRLAFSTAAEGPYSYPSEPITGKYWAEGPTVIKIGDTWHLYFDKYIEHQYGLLTSQNLVSWEDHSEELQHPEGMRHGTVFRAPRSVLEGLVP</sequence>
<dbReference type="Gene3D" id="2.115.10.20">
    <property type="entry name" value="Glycosyl hydrolase domain, family 43"/>
    <property type="match status" value="1"/>
</dbReference>
<keyword evidence="2" id="KW-0378">Hydrolase</keyword>
<dbReference type="PANTHER" id="PTHR43301">
    <property type="entry name" value="ARABINAN ENDO-1,5-ALPHA-L-ARABINOSIDASE"/>
    <property type="match status" value="1"/>
</dbReference>
<evidence type="ECO:0000313" key="2">
    <source>
        <dbReference type="EMBL" id="WKN34756.1"/>
    </source>
</evidence>
<dbReference type="InterPro" id="IPR050727">
    <property type="entry name" value="GH43_arabinanases"/>
</dbReference>
<dbReference type="GO" id="GO:0016787">
    <property type="term" value="F:hydrolase activity"/>
    <property type="evidence" value="ECO:0007669"/>
    <property type="project" value="UniProtKB-KW"/>
</dbReference>
<dbReference type="Pfam" id="PF22847">
    <property type="entry name" value="BT_3657-like_N"/>
    <property type="match status" value="1"/>
</dbReference>
<dbReference type="CDD" id="cd08983">
    <property type="entry name" value="GH43_Bt3655-like"/>
    <property type="match status" value="1"/>
</dbReference>
<name>A0AA49GM60_9BACT</name>
<accession>A0AA49GM60</accession>
<dbReference type="InterPro" id="IPR055133">
    <property type="entry name" value="BT_3657-like_N"/>
</dbReference>
<dbReference type="PANTHER" id="PTHR43301:SF3">
    <property type="entry name" value="ARABINAN ENDO-1,5-ALPHA-L-ARABINOSIDASE A-RELATED"/>
    <property type="match status" value="1"/>
</dbReference>
<proteinExistence type="predicted"/>
<reference evidence="2" key="1">
    <citation type="journal article" date="2023" name="Comput. Struct. Biotechnol. J.">
        <title>Discovery of a novel marine Bacteroidetes with a rich repertoire of carbohydrate-active enzymes.</title>
        <authorList>
            <person name="Chen B."/>
            <person name="Liu G."/>
            <person name="Chen Q."/>
            <person name="Wang H."/>
            <person name="Liu L."/>
            <person name="Tang K."/>
        </authorList>
    </citation>
    <scope>NUCLEOTIDE SEQUENCE</scope>
    <source>
        <strain evidence="2">TK19036</strain>
    </source>
</reference>
<reference evidence="2" key="2">
    <citation type="journal article" date="2024" name="Antonie Van Leeuwenhoek">
        <title>Roseihalotalea indica gen. nov., sp. nov., a halophilic Bacteroidetes from mesopelagic Southwest Indian Ocean with higher carbohydrate metabolic potential.</title>
        <authorList>
            <person name="Chen B."/>
            <person name="Zhang M."/>
            <person name="Lin D."/>
            <person name="Ye J."/>
            <person name="Tang K."/>
        </authorList>
    </citation>
    <scope>NUCLEOTIDE SEQUENCE</scope>
    <source>
        <strain evidence="2">TK19036</strain>
    </source>
</reference>
<organism evidence="2">
    <name type="scientific">Roseihalotalea indica</name>
    <dbReference type="NCBI Taxonomy" id="2867963"/>
    <lineage>
        <taxon>Bacteria</taxon>
        <taxon>Pseudomonadati</taxon>
        <taxon>Bacteroidota</taxon>
        <taxon>Cytophagia</taxon>
        <taxon>Cytophagales</taxon>
        <taxon>Catalimonadaceae</taxon>
        <taxon>Roseihalotalea</taxon>
    </lineage>
</organism>
<gene>
    <name evidence="2" type="ORF">K4G66_20485</name>
</gene>
<dbReference type="InterPro" id="IPR023296">
    <property type="entry name" value="Glyco_hydro_beta-prop_sf"/>
</dbReference>
<evidence type="ECO:0000259" key="1">
    <source>
        <dbReference type="Pfam" id="PF22847"/>
    </source>
</evidence>